<organism evidence="2 3">
    <name type="scientific">Zingiber officinale</name>
    <name type="common">Ginger</name>
    <name type="synonym">Amomum zingiber</name>
    <dbReference type="NCBI Taxonomy" id="94328"/>
    <lineage>
        <taxon>Eukaryota</taxon>
        <taxon>Viridiplantae</taxon>
        <taxon>Streptophyta</taxon>
        <taxon>Embryophyta</taxon>
        <taxon>Tracheophyta</taxon>
        <taxon>Spermatophyta</taxon>
        <taxon>Magnoliopsida</taxon>
        <taxon>Liliopsida</taxon>
        <taxon>Zingiberales</taxon>
        <taxon>Zingiberaceae</taxon>
        <taxon>Zingiber</taxon>
    </lineage>
</organism>
<proteinExistence type="predicted"/>
<dbReference type="PANTHER" id="PTHR35127:SF1">
    <property type="entry name" value="GENOME ASSEMBLY, CHROMOSOME: A10"/>
    <property type="match status" value="1"/>
</dbReference>
<gene>
    <name evidence="2" type="ORF">ZIOFF_015583</name>
</gene>
<evidence type="ECO:0000313" key="3">
    <source>
        <dbReference type="Proteomes" id="UP000734854"/>
    </source>
</evidence>
<dbReference type="EMBL" id="JACMSC010000004">
    <property type="protein sequence ID" value="KAG6525621.1"/>
    <property type="molecule type" value="Genomic_DNA"/>
</dbReference>
<reference evidence="2 3" key="1">
    <citation type="submission" date="2020-08" db="EMBL/GenBank/DDBJ databases">
        <title>Plant Genome Project.</title>
        <authorList>
            <person name="Zhang R.-G."/>
        </authorList>
    </citation>
    <scope>NUCLEOTIDE SEQUENCE [LARGE SCALE GENOMIC DNA]</scope>
    <source>
        <tissue evidence="2">Rhizome</tissue>
    </source>
</reference>
<dbReference type="Proteomes" id="UP000734854">
    <property type="component" value="Unassembled WGS sequence"/>
</dbReference>
<dbReference type="AlphaFoldDB" id="A0A8J5HD70"/>
<evidence type="ECO:0000313" key="2">
    <source>
        <dbReference type="EMBL" id="KAG6525621.1"/>
    </source>
</evidence>
<protein>
    <recommendedName>
        <fullName evidence="1">DUF7804 domain-containing protein</fullName>
    </recommendedName>
</protein>
<accession>A0A8J5HD70</accession>
<dbReference type="InterPro" id="IPR056706">
    <property type="entry name" value="DUF7804"/>
</dbReference>
<evidence type="ECO:0000259" key="1">
    <source>
        <dbReference type="Pfam" id="PF25089"/>
    </source>
</evidence>
<feature type="domain" description="DUF7804" evidence="1">
    <location>
        <begin position="126"/>
        <end position="202"/>
    </location>
</feature>
<dbReference type="Pfam" id="PF25089">
    <property type="entry name" value="DUF7804"/>
    <property type="match status" value="1"/>
</dbReference>
<dbReference type="OrthoDB" id="2013011at2759"/>
<name>A0A8J5HD70_ZINOF</name>
<dbReference type="PANTHER" id="PTHR35127">
    <property type="entry name" value="OS03G0736900 PROTEIN"/>
    <property type="match status" value="1"/>
</dbReference>
<keyword evidence="3" id="KW-1185">Reference proteome</keyword>
<comment type="caution">
    <text evidence="2">The sequence shown here is derived from an EMBL/GenBank/DDBJ whole genome shotgun (WGS) entry which is preliminary data.</text>
</comment>
<sequence>MREGINNGRLTSDGVMEFRWSSPIKGREVVSLTRIAFRWSIIDSVEMTSLLCRINISPMHSCAWLPRRRKSSPDPLPEMLFARWAQLSSFTSCVTPESSFTPIERAMEAVYDKMKEEEEPWSRVVVTPEKLEKWMRDSIGEIVRNISEGPFLMHVFSDGGLRLEREAAASERWKRIRKRWDEERRVPDAVVLMKELPGEEEEVEAVVRRTKRTWGLVVQGRGMDGAICYILDTTRVQSSVGFCTHFCLVRAQSSGEAADVQLTNAWLQGRQ</sequence>